<feature type="transmembrane region" description="Helical" evidence="1">
    <location>
        <begin position="584"/>
        <end position="602"/>
    </location>
</feature>
<evidence type="ECO:0000313" key="4">
    <source>
        <dbReference type="Proteomes" id="UP000521676"/>
    </source>
</evidence>
<dbReference type="Proteomes" id="UP001431572">
    <property type="component" value="Chromosome 2"/>
</dbReference>
<feature type="transmembrane region" description="Helical" evidence="1">
    <location>
        <begin position="627"/>
        <end position="648"/>
    </location>
</feature>
<keyword evidence="1" id="KW-0472">Membrane</keyword>
<feature type="transmembrane region" description="Helical" evidence="1">
    <location>
        <begin position="209"/>
        <end position="226"/>
    </location>
</feature>
<dbReference type="AlphaFoldDB" id="A0A8T7M842"/>
<name>A0A8T7M842_9CHLR</name>
<keyword evidence="1" id="KW-0812">Transmembrane</keyword>
<sequence>MSKVIAKPEKAVISSNKIRLWLASSWRDEMSLWRKALSSPALYLLVLVSVGVFVLSWQPGWNYNLDQNSHFRLDEPFVSKFNGREPTTPTPNVPNSRWTRGESYLNFMGVGKHEYGLRLKLQPGGNPNPNLDLYVYANETLIGYYKIDSGKVDYDFVIPASAITGIYGDLRLTLKTTPFYPPDDPRELGLVFWGAEITAMGTSFTLPPVTQLLYLLATVLFTYLIVTRAGLNGWVGFGTGATVLAVMAYVIATPARPWLTIFSAKLSFAFFLALLALVILDLPMRAVWQYRWERAWVLSFFGLALAIRFGGTLHPHIQMTDMGFHYNHFQMLWDKGLFFQKIQSAEWGGKETYYPTTGYFMMGLFQWLIPDVNLLQKFWMTAFDTSRALLAFYLVKKTVGDGRTAVFAAFFMVTIPVAWISIGFGQVSNMYGEWLMMVALCLVAVKYKQLNRPFYFFILTLTLLASFMQHPGVTILSGAVFLLFALVQWFRERNGAKFLGLAYLLALVLSIAIYHRQTLVEMIPQALDTISSKVSGTATTTKGNLLYVGGSVADPRLGLIRKPVNNFGDWLWGGLSGFWAEGQVYFNLIPLIFALWALWWLWNNGKNGLLPVETEDNIEFQEGRGRLLRVSLSWYAIALLFAILGWITNLYVRYSLFALPVVAVGAGIFSSRLWKRQGWRGKLLVLLIAVFFVITILALWYDRVIFRSTELRD</sequence>
<organism evidence="2 4">
    <name type="scientific">Candidatus Chlorohelix allophototropha</name>
    <dbReference type="NCBI Taxonomy" id="3003348"/>
    <lineage>
        <taxon>Bacteria</taxon>
        <taxon>Bacillati</taxon>
        <taxon>Chloroflexota</taxon>
        <taxon>Chloroflexia</taxon>
        <taxon>Candidatus Chloroheliales</taxon>
        <taxon>Candidatus Chloroheliaceae</taxon>
        <taxon>Candidatus Chlorohelix</taxon>
    </lineage>
</organism>
<dbReference type="Proteomes" id="UP000521676">
    <property type="component" value="Unassembled WGS sequence"/>
</dbReference>
<proteinExistence type="predicted"/>
<feature type="transmembrane region" description="Helical" evidence="1">
    <location>
        <begin position="454"/>
        <end position="469"/>
    </location>
</feature>
<dbReference type="EMBL" id="CP128400">
    <property type="protein sequence ID" value="WJW68133.1"/>
    <property type="molecule type" value="Genomic_DNA"/>
</dbReference>
<feature type="transmembrane region" description="Helical" evidence="1">
    <location>
        <begin position="258"/>
        <end position="283"/>
    </location>
</feature>
<evidence type="ECO:0000313" key="2">
    <source>
        <dbReference type="EMBL" id="NWJ48196.1"/>
    </source>
</evidence>
<feature type="transmembrane region" description="Helical" evidence="1">
    <location>
        <begin position="295"/>
        <end position="317"/>
    </location>
</feature>
<dbReference type="RefSeq" id="WP_341470037.1">
    <property type="nucleotide sequence ID" value="NZ_CP128400.1"/>
</dbReference>
<feature type="transmembrane region" description="Helical" evidence="1">
    <location>
        <begin position="498"/>
        <end position="515"/>
    </location>
</feature>
<feature type="transmembrane region" description="Helical" evidence="1">
    <location>
        <begin position="683"/>
        <end position="701"/>
    </location>
</feature>
<evidence type="ECO:0000313" key="3">
    <source>
        <dbReference type="EMBL" id="WJW68133.1"/>
    </source>
</evidence>
<feature type="transmembrane region" description="Helical" evidence="1">
    <location>
        <begin position="654"/>
        <end position="671"/>
    </location>
</feature>
<dbReference type="EMBL" id="JACATZ010000003">
    <property type="protein sequence ID" value="NWJ48196.1"/>
    <property type="molecule type" value="Genomic_DNA"/>
</dbReference>
<protein>
    <submittedName>
        <fullName evidence="2">Uncharacterized protein</fullName>
    </submittedName>
</protein>
<reference evidence="3" key="2">
    <citation type="journal article" date="2024" name="Nature">
        <title>Anoxygenic phototroph of the Chloroflexota uses a type I reaction centre.</title>
        <authorList>
            <person name="Tsuji J.M."/>
            <person name="Shaw N.A."/>
            <person name="Nagashima S."/>
            <person name="Venkiteswaran J.J."/>
            <person name="Schiff S.L."/>
            <person name="Watanabe T."/>
            <person name="Fukui M."/>
            <person name="Hanada S."/>
            <person name="Tank M."/>
            <person name="Neufeld J.D."/>
        </authorList>
    </citation>
    <scope>NUCLEOTIDE SEQUENCE</scope>
    <source>
        <strain evidence="3">L227-S17</strain>
    </source>
</reference>
<keyword evidence="1" id="KW-1133">Transmembrane helix</keyword>
<feature type="transmembrane region" description="Helical" evidence="1">
    <location>
        <begin position="407"/>
        <end position="425"/>
    </location>
</feature>
<accession>A0A8T7M842</accession>
<keyword evidence="5" id="KW-1185">Reference proteome</keyword>
<reference evidence="2 4" key="1">
    <citation type="submission" date="2020-06" db="EMBL/GenBank/DDBJ databases">
        <title>Anoxygenic phototrophic Chloroflexota member uses a Type I reaction center.</title>
        <authorList>
            <person name="Tsuji J.M."/>
            <person name="Shaw N.A."/>
            <person name="Nagashima S."/>
            <person name="Venkiteswaran J."/>
            <person name="Schiff S.L."/>
            <person name="Hanada S."/>
            <person name="Tank M."/>
            <person name="Neufeld J.D."/>
        </authorList>
    </citation>
    <scope>NUCLEOTIDE SEQUENCE [LARGE SCALE GENOMIC DNA]</scope>
    <source>
        <strain evidence="2">L227-S17</strain>
    </source>
</reference>
<feature type="transmembrane region" description="Helical" evidence="1">
    <location>
        <begin position="233"/>
        <end position="252"/>
    </location>
</feature>
<evidence type="ECO:0000256" key="1">
    <source>
        <dbReference type="SAM" id="Phobius"/>
    </source>
</evidence>
<evidence type="ECO:0000313" key="5">
    <source>
        <dbReference type="Proteomes" id="UP001431572"/>
    </source>
</evidence>
<feature type="transmembrane region" description="Helical" evidence="1">
    <location>
        <begin position="40"/>
        <end position="58"/>
    </location>
</feature>
<gene>
    <name evidence="2" type="ORF">HXX08_20265</name>
    <name evidence="3" type="ORF">OZ401_003736</name>
</gene>